<feature type="region of interest" description="Disordered" evidence="1">
    <location>
        <begin position="35"/>
        <end position="63"/>
    </location>
</feature>
<comment type="caution">
    <text evidence="2">The sequence shown here is derived from an EMBL/GenBank/DDBJ whole genome shotgun (WGS) entry which is preliminary data.</text>
</comment>
<evidence type="ECO:0000256" key="1">
    <source>
        <dbReference type="SAM" id="MobiDB-lite"/>
    </source>
</evidence>
<dbReference type="EMBL" id="JAWDID010000033">
    <property type="protein sequence ID" value="MDU0342062.1"/>
    <property type="molecule type" value="Genomic_DNA"/>
</dbReference>
<evidence type="ECO:0000313" key="3">
    <source>
        <dbReference type="Proteomes" id="UP001254257"/>
    </source>
</evidence>
<dbReference type="Proteomes" id="UP001254257">
    <property type="component" value="Unassembled WGS sequence"/>
</dbReference>
<organism evidence="2 3">
    <name type="scientific">Bosea rubneri</name>
    <dbReference type="NCBI Taxonomy" id="3075434"/>
    <lineage>
        <taxon>Bacteria</taxon>
        <taxon>Pseudomonadati</taxon>
        <taxon>Pseudomonadota</taxon>
        <taxon>Alphaproteobacteria</taxon>
        <taxon>Hyphomicrobiales</taxon>
        <taxon>Boseaceae</taxon>
        <taxon>Bosea</taxon>
    </lineage>
</organism>
<name>A0ABU3SBB0_9HYPH</name>
<dbReference type="RefSeq" id="WP_316019859.1">
    <property type="nucleotide sequence ID" value="NZ_JAWDID010000033.1"/>
</dbReference>
<protein>
    <submittedName>
        <fullName evidence="2">Uncharacterized protein</fullName>
    </submittedName>
</protein>
<proteinExistence type="predicted"/>
<sequence>MFNEIIAVEIKDGRIFIDDQAQGLERDDQERVLLLPRAGRRSARRRRKLSNGEPYPDRPSGLP</sequence>
<gene>
    <name evidence="2" type="ORF">RKE40_19375</name>
</gene>
<keyword evidence="3" id="KW-1185">Reference proteome</keyword>
<accession>A0ABU3SBB0</accession>
<evidence type="ECO:0000313" key="2">
    <source>
        <dbReference type="EMBL" id="MDU0342062.1"/>
    </source>
</evidence>
<reference evidence="2 3" key="1">
    <citation type="submission" date="2023-09" db="EMBL/GenBank/DDBJ databases">
        <title>Whole genome shotgun sequencing (WGS) of Bosea sp. ZW T0_25, isolated from stored onions (Allium cepa).</title>
        <authorList>
            <person name="Stoll D.A."/>
            <person name="Huch M."/>
        </authorList>
    </citation>
    <scope>NUCLEOTIDE SEQUENCE [LARGE SCALE GENOMIC DNA]</scope>
    <source>
        <strain evidence="2 3">ZW T0_25</strain>
    </source>
</reference>
<feature type="compositionally biased region" description="Basic residues" evidence="1">
    <location>
        <begin position="38"/>
        <end position="49"/>
    </location>
</feature>